<dbReference type="RefSeq" id="XP_022831813.1">
    <property type="nucleotide sequence ID" value="XM_022976045.1"/>
</dbReference>
<dbReference type="Proteomes" id="UP000301870">
    <property type="component" value="Chromosome 30"/>
</dbReference>
<evidence type="ECO:0000313" key="3">
    <source>
        <dbReference type="Proteomes" id="UP000301870"/>
    </source>
</evidence>
<evidence type="ECO:0000313" key="4">
    <source>
        <dbReference type="RefSeq" id="XP_022831813.1"/>
    </source>
</evidence>
<dbReference type="AlphaFoldDB" id="A0A9J7EIS9"/>
<feature type="region of interest" description="Disordered" evidence="1">
    <location>
        <begin position="90"/>
        <end position="121"/>
    </location>
</feature>
<proteinExistence type="predicted"/>
<keyword evidence="3" id="KW-1185">Reference proteome</keyword>
<accession>A0A9J7EIS9</accession>
<feature type="compositionally biased region" description="Low complexity" evidence="1">
    <location>
        <begin position="93"/>
        <end position="111"/>
    </location>
</feature>
<sequence length="234" mass="22946">MRCEQSPACIGHPGVVLAVCAAAARRIYILQPAQRQAQLAIITATMRTAALILVIACAGYITGFTISKPDVVGGLVKIKDGLTDLLPSIDPGTATAPAPAPTNSTTNSTAPAPAPAINDTALPVSAVPSGNLTDALGNLTNSTDPASVPIGAVPVPSGNLTDTLGNLTNSTDPAAVPISAVPVPTGNLTGALGNLTNSTDTAAVPISAVPVPTGNLTEAVTNLAGNDTAAAPAP</sequence>
<dbReference type="GeneID" id="111360174"/>
<gene>
    <name evidence="4" type="primary">LOC111360174</name>
</gene>
<keyword evidence="2" id="KW-0472">Membrane</keyword>
<name>A0A9J7EIS9_SPOLT</name>
<protein>
    <submittedName>
        <fullName evidence="4">Flocculation protein FLO11-like</fullName>
    </submittedName>
</protein>
<dbReference type="KEGG" id="sliu:111360174"/>
<evidence type="ECO:0000256" key="2">
    <source>
        <dbReference type="SAM" id="Phobius"/>
    </source>
</evidence>
<keyword evidence="2" id="KW-0812">Transmembrane</keyword>
<organism evidence="3 4">
    <name type="scientific">Spodoptera litura</name>
    <name type="common">Asian cotton leafworm</name>
    <dbReference type="NCBI Taxonomy" id="69820"/>
    <lineage>
        <taxon>Eukaryota</taxon>
        <taxon>Metazoa</taxon>
        <taxon>Ecdysozoa</taxon>
        <taxon>Arthropoda</taxon>
        <taxon>Hexapoda</taxon>
        <taxon>Insecta</taxon>
        <taxon>Pterygota</taxon>
        <taxon>Neoptera</taxon>
        <taxon>Endopterygota</taxon>
        <taxon>Lepidoptera</taxon>
        <taxon>Glossata</taxon>
        <taxon>Ditrysia</taxon>
        <taxon>Noctuoidea</taxon>
        <taxon>Noctuidae</taxon>
        <taxon>Amphipyrinae</taxon>
        <taxon>Spodoptera</taxon>
    </lineage>
</organism>
<reference evidence="4" key="1">
    <citation type="submission" date="2025-08" db="UniProtKB">
        <authorList>
            <consortium name="RefSeq"/>
        </authorList>
    </citation>
    <scope>IDENTIFICATION</scope>
    <source>
        <strain evidence="4">Ishihara</strain>
        <tissue evidence="4">Whole body</tissue>
    </source>
</reference>
<evidence type="ECO:0000256" key="1">
    <source>
        <dbReference type="SAM" id="MobiDB-lite"/>
    </source>
</evidence>
<keyword evidence="2" id="KW-1133">Transmembrane helix</keyword>
<feature type="transmembrane region" description="Helical" evidence="2">
    <location>
        <begin position="39"/>
        <end position="61"/>
    </location>
</feature>